<feature type="DNA-binding region" description="H-T-H motif" evidence="2">
    <location>
        <begin position="38"/>
        <end position="57"/>
    </location>
</feature>
<evidence type="ECO:0000256" key="1">
    <source>
        <dbReference type="ARBA" id="ARBA00023125"/>
    </source>
</evidence>
<dbReference type="EMBL" id="AHIH01000010">
    <property type="protein sequence ID" value="EHN68771.1"/>
    <property type="molecule type" value="Genomic_DNA"/>
</dbReference>
<dbReference type="PANTHER" id="PTHR43479:SF12">
    <property type="entry name" value="TRANSCRIPTIONAL REGULATORY PROTEIN"/>
    <property type="match status" value="1"/>
</dbReference>
<dbReference type="AlphaFoldDB" id="A0AAV3EP91"/>
<comment type="caution">
    <text evidence="4">The sequence shown here is derived from an EMBL/GenBank/DDBJ whole genome shotgun (WGS) entry which is preliminary data.</text>
</comment>
<proteinExistence type="predicted"/>
<protein>
    <submittedName>
        <fullName evidence="4">Transcriptional regulator, TetR family protein</fullName>
    </submittedName>
</protein>
<dbReference type="RefSeq" id="WP_005421798.1">
    <property type="nucleotide sequence ID" value="NZ_CM001401.1"/>
</dbReference>
<dbReference type="Gene3D" id="1.10.357.10">
    <property type="entry name" value="Tetracycline Repressor, domain 2"/>
    <property type="match status" value="1"/>
</dbReference>
<dbReference type="PANTHER" id="PTHR43479">
    <property type="entry name" value="ACREF/ENVCD OPERON REPRESSOR-RELATED"/>
    <property type="match status" value="1"/>
</dbReference>
<accession>A0AAV3EP91</accession>
<dbReference type="GO" id="GO:0003677">
    <property type="term" value="F:DNA binding"/>
    <property type="evidence" value="ECO:0007669"/>
    <property type="project" value="UniProtKB-UniRule"/>
</dbReference>
<dbReference type="PROSITE" id="PS50977">
    <property type="entry name" value="HTH_TETR_2"/>
    <property type="match status" value="1"/>
</dbReference>
<gene>
    <name evidence="4" type="ORF">VFSR5_A0068</name>
</gene>
<evidence type="ECO:0000313" key="5">
    <source>
        <dbReference type="Proteomes" id="UP000004521"/>
    </source>
</evidence>
<evidence type="ECO:0000313" key="4">
    <source>
        <dbReference type="EMBL" id="EHN68771.1"/>
    </source>
</evidence>
<dbReference type="InterPro" id="IPR009057">
    <property type="entry name" value="Homeodomain-like_sf"/>
</dbReference>
<dbReference type="Pfam" id="PF00440">
    <property type="entry name" value="TetR_N"/>
    <property type="match status" value="1"/>
</dbReference>
<name>A0AAV3EP91_ALIFS</name>
<dbReference type="InterPro" id="IPR050624">
    <property type="entry name" value="HTH-type_Tx_Regulator"/>
</dbReference>
<dbReference type="SUPFAM" id="SSF46689">
    <property type="entry name" value="Homeodomain-like"/>
    <property type="match status" value="1"/>
</dbReference>
<dbReference type="InterPro" id="IPR001647">
    <property type="entry name" value="HTH_TetR"/>
</dbReference>
<dbReference type="Proteomes" id="UP000004521">
    <property type="component" value="Chromosome II"/>
</dbReference>
<keyword evidence="1 2" id="KW-0238">DNA-binding</keyword>
<sequence>MTEKKQGKRSNEAAEQTKCQILMVAATMFGELGYERVSLRNISEKAGVSHSLIRHHFGSKDMIWKAICDACDKHMQAYLHAIIASLPTDKTPSYRIYLFITKLSAFTLMNPQPIKMIADAIRQDDNALLEYFLKTKCEFEAIFKDLFEEYNQVNPESKLDIWETKWQMLIFSHGASSLTPMMSETWPQFANNQEKLLLQHWNLFNQIMAAKFSITKEQMLCPTELNELLIDVQCPLEQDITSSEVIE</sequence>
<evidence type="ECO:0000259" key="3">
    <source>
        <dbReference type="PROSITE" id="PS50977"/>
    </source>
</evidence>
<reference evidence="4 5" key="1">
    <citation type="journal article" date="2012" name="J. Bacteriol.">
        <title>Draft Genome Sequence of Vibrio fischeri SR5, a Strain Isolated from the Light Organ of the Mediterranean Squid Sepiola robusta.</title>
        <authorList>
            <person name="Gyllborg M.C."/>
            <person name="Sahl J.W."/>
            <person name="Cronin D.C.III."/>
            <person name="Rasko D.A."/>
            <person name="Mandel M.J."/>
        </authorList>
    </citation>
    <scope>NUCLEOTIDE SEQUENCE [LARGE SCALE GENOMIC DNA]</scope>
    <source>
        <strain evidence="4 5">SR5</strain>
    </source>
</reference>
<evidence type="ECO:0000256" key="2">
    <source>
        <dbReference type="PROSITE-ProRule" id="PRU00335"/>
    </source>
</evidence>
<organism evidence="4 5">
    <name type="scientific">Aliivibrio fischeri SR5</name>
    <dbReference type="NCBI Taxonomy" id="1088719"/>
    <lineage>
        <taxon>Bacteria</taxon>
        <taxon>Pseudomonadati</taxon>
        <taxon>Pseudomonadota</taxon>
        <taxon>Gammaproteobacteria</taxon>
        <taxon>Vibrionales</taxon>
        <taxon>Vibrionaceae</taxon>
        <taxon>Aliivibrio</taxon>
    </lineage>
</organism>
<dbReference type="PRINTS" id="PR00455">
    <property type="entry name" value="HTHTETR"/>
</dbReference>
<feature type="domain" description="HTH tetR-type" evidence="3">
    <location>
        <begin position="15"/>
        <end position="75"/>
    </location>
</feature>